<feature type="domain" description="Fe/B12 periplasmic-binding" evidence="2">
    <location>
        <begin position="109"/>
        <end position="379"/>
    </location>
</feature>
<proteinExistence type="predicted"/>
<evidence type="ECO:0000259" key="2">
    <source>
        <dbReference type="PROSITE" id="PS50983"/>
    </source>
</evidence>
<feature type="transmembrane region" description="Helical" evidence="1">
    <location>
        <begin position="62"/>
        <end position="80"/>
    </location>
</feature>
<organism evidence="3 4">
    <name type="scientific">Methanosarcina acetivorans (strain ATCC 35395 / DSM 2834 / JCM 12185 / C2A)</name>
    <dbReference type="NCBI Taxonomy" id="188937"/>
    <lineage>
        <taxon>Archaea</taxon>
        <taxon>Methanobacteriati</taxon>
        <taxon>Methanobacteriota</taxon>
        <taxon>Stenosarchaea group</taxon>
        <taxon>Methanomicrobia</taxon>
        <taxon>Methanosarcinales</taxon>
        <taxon>Methanosarcinaceae</taxon>
        <taxon>Methanosarcina</taxon>
    </lineage>
</organism>
<evidence type="ECO:0000256" key="1">
    <source>
        <dbReference type="SAM" id="Phobius"/>
    </source>
</evidence>
<gene>
    <name evidence="3" type="ordered locus">MA_1200</name>
</gene>
<reference evidence="3 4" key="1">
    <citation type="journal article" date="2002" name="Genome Res.">
        <title>The genome of Methanosarcina acetivorans reveals extensive metabolic and physiological diversity.</title>
        <authorList>
            <person name="Galagan J.E."/>
            <person name="Nusbaum C."/>
            <person name="Roy A."/>
            <person name="Endrizzi M.G."/>
            <person name="Macdonald P."/>
            <person name="FitzHugh W."/>
            <person name="Calvo S."/>
            <person name="Engels R."/>
            <person name="Smirnov S."/>
            <person name="Atnoor D."/>
            <person name="Brown A."/>
            <person name="Allen N."/>
            <person name="Naylor J."/>
            <person name="Stange-Thomann N."/>
            <person name="DeArellano K."/>
            <person name="Johnson R."/>
            <person name="Linton L."/>
            <person name="McEwan P."/>
            <person name="McKernan K."/>
            <person name="Talamas J."/>
            <person name="Tirrell A."/>
            <person name="Ye W."/>
            <person name="Zimmer A."/>
            <person name="Barber R.D."/>
            <person name="Cann I."/>
            <person name="Graham D.E."/>
            <person name="Grahame D.A."/>
            <person name="Guss A."/>
            <person name="Hedderich R."/>
            <person name="Ingram-Smith C."/>
            <person name="Kuettner C.H."/>
            <person name="Krzycki J.A."/>
            <person name="Leigh J.A."/>
            <person name="Li W."/>
            <person name="Liu J."/>
            <person name="Mukhopadhyay B."/>
            <person name="Reeve J.N."/>
            <person name="Smith K."/>
            <person name="Springer T.A."/>
            <person name="Umayam L.A."/>
            <person name="White O."/>
            <person name="White R.H."/>
            <person name="de Macario E.C."/>
            <person name="Ferry J.G."/>
            <person name="Jarrell K.F."/>
            <person name="Jing H."/>
            <person name="Macario A.J.L."/>
            <person name="Paulsen I."/>
            <person name="Pritchett M."/>
            <person name="Sowers K.R."/>
            <person name="Swanson R.V."/>
            <person name="Zinder S.H."/>
            <person name="Lander E."/>
            <person name="Metcalf W.W."/>
            <person name="Birren B."/>
        </authorList>
    </citation>
    <scope>NUCLEOTIDE SEQUENCE [LARGE SCALE GENOMIC DNA]</scope>
    <source>
        <strain evidence="4">ATCC 35395 / DSM 2834 / JCM 12185 / C2A</strain>
    </source>
</reference>
<name>Q8TRH6_METAC</name>
<sequence>MKRENSKNATKTQELLNNHVRQRFSISHKIGHRLALCLFEHNNYILKSLSGISMGGKIGTTLILYLLVLVVAFSGCAGNADQQVVPNSSTVHITDMLGRQLTVPAEISSTIGTSSPSTILVYMLAPEKLAGWNSKQNLTQPFMDENYSNLPVIGNWLGSKTGNYETIIEMHPDIVIESTSTEGQINEAIERRQESLGRIPVVVIDDSILLVTQSDPTIEYTGKLLDCEARAEKLIEFRSSILNEINSTVKDIPEDEKVRVYYAEGPKGLMTDPSGSPHSQLIDICGGINVADCPLKSGTGMTQVSIEQVMDWNPEIIITSNPQFYASVYSDSLWTSVDAVRNKRVYLAPQNPFCWIDRPQGPHLIIGTAWTAKMLYPDLFADTDLSGLTREFYSEFFHYELTDEELDMLLNPQAGT</sequence>
<dbReference type="CDD" id="cd01147">
    <property type="entry name" value="HemV-2"/>
    <property type="match status" value="1"/>
</dbReference>
<dbReference type="PhylomeDB" id="Q8TRH6"/>
<evidence type="ECO:0000313" key="4">
    <source>
        <dbReference type="Proteomes" id="UP000002487"/>
    </source>
</evidence>
<dbReference type="SUPFAM" id="SSF53807">
    <property type="entry name" value="Helical backbone' metal receptor"/>
    <property type="match status" value="1"/>
</dbReference>
<dbReference type="InterPro" id="IPR050902">
    <property type="entry name" value="ABC_Transporter_SBP"/>
</dbReference>
<keyword evidence="4" id="KW-1185">Reference proteome</keyword>
<protein>
    <submittedName>
        <fullName evidence="3">Iron ABC transporter, solute-binding protein</fullName>
    </submittedName>
</protein>
<dbReference type="PANTHER" id="PTHR30535:SF34">
    <property type="entry name" value="MOLYBDATE-BINDING PROTEIN MOLA"/>
    <property type="match status" value="1"/>
</dbReference>
<dbReference type="InParanoid" id="Q8TRH6"/>
<dbReference type="Gene3D" id="3.40.50.1980">
    <property type="entry name" value="Nitrogenase molybdenum iron protein domain"/>
    <property type="match status" value="2"/>
</dbReference>
<dbReference type="EMBL" id="AE010299">
    <property type="protein sequence ID" value="AAM04621.1"/>
    <property type="molecule type" value="Genomic_DNA"/>
</dbReference>
<dbReference type="Gene3D" id="1.20.58.2180">
    <property type="match status" value="1"/>
</dbReference>
<evidence type="ECO:0000313" key="3">
    <source>
        <dbReference type="EMBL" id="AAM04621.1"/>
    </source>
</evidence>
<dbReference type="STRING" id="188937.MA_1200"/>
<accession>Q8TRH6</accession>
<dbReference type="AlphaFoldDB" id="Q8TRH6"/>
<dbReference type="EnsemblBacteria" id="AAM04621">
    <property type="protein sequence ID" value="AAM04621"/>
    <property type="gene ID" value="MA_1200"/>
</dbReference>
<keyword evidence="1" id="KW-0812">Transmembrane</keyword>
<dbReference type="PROSITE" id="PS50983">
    <property type="entry name" value="FE_B12_PBP"/>
    <property type="match status" value="1"/>
</dbReference>
<keyword evidence="1" id="KW-1133">Transmembrane helix</keyword>
<dbReference type="Proteomes" id="UP000002487">
    <property type="component" value="Chromosome"/>
</dbReference>
<keyword evidence="1" id="KW-0472">Membrane</keyword>
<dbReference type="HOGENOM" id="CLU_038034_13_1_2"/>
<dbReference type="Pfam" id="PF01497">
    <property type="entry name" value="Peripla_BP_2"/>
    <property type="match status" value="1"/>
</dbReference>
<dbReference type="InterPro" id="IPR002491">
    <property type="entry name" value="ABC_transptr_periplasmic_BD"/>
</dbReference>
<dbReference type="KEGG" id="mac:MA_1200"/>
<dbReference type="PANTHER" id="PTHR30535">
    <property type="entry name" value="VITAMIN B12-BINDING PROTEIN"/>
    <property type="match status" value="1"/>
</dbReference>